<gene>
    <name evidence="2" type="ORF">SAMN00777080_0226</name>
</gene>
<accession>A0A1W2GZP6</accession>
<evidence type="ECO:0008006" key="4">
    <source>
        <dbReference type="Google" id="ProtNLM"/>
    </source>
</evidence>
<dbReference type="EMBL" id="LT838813">
    <property type="protein sequence ID" value="SMD41696.1"/>
    <property type="molecule type" value="Genomic_DNA"/>
</dbReference>
<evidence type="ECO:0000313" key="3">
    <source>
        <dbReference type="Proteomes" id="UP000192333"/>
    </source>
</evidence>
<reference evidence="3" key="1">
    <citation type="submission" date="2017-04" db="EMBL/GenBank/DDBJ databases">
        <authorList>
            <person name="Varghese N."/>
            <person name="Submissions S."/>
        </authorList>
    </citation>
    <scope>NUCLEOTIDE SEQUENCE [LARGE SCALE GENOMIC DNA]</scope>
    <source>
        <strain evidence="3">DSM 16537</strain>
    </source>
</reference>
<name>A0A1W2GZP6_9BACT</name>
<keyword evidence="3" id="KW-1185">Reference proteome</keyword>
<feature type="signal peptide" evidence="1">
    <location>
        <begin position="1"/>
        <end position="20"/>
    </location>
</feature>
<dbReference type="RefSeq" id="WP_084118560.1">
    <property type="nucleotide sequence ID" value="NZ_LT838813.1"/>
</dbReference>
<evidence type="ECO:0000313" key="2">
    <source>
        <dbReference type="EMBL" id="SMD41696.1"/>
    </source>
</evidence>
<evidence type="ECO:0000256" key="1">
    <source>
        <dbReference type="SAM" id="SignalP"/>
    </source>
</evidence>
<dbReference type="OrthoDB" id="1118205at2"/>
<organism evidence="2 3">
    <name type="scientific">Aquiflexum balticum DSM 16537</name>
    <dbReference type="NCBI Taxonomy" id="758820"/>
    <lineage>
        <taxon>Bacteria</taxon>
        <taxon>Pseudomonadati</taxon>
        <taxon>Bacteroidota</taxon>
        <taxon>Cytophagia</taxon>
        <taxon>Cytophagales</taxon>
        <taxon>Cyclobacteriaceae</taxon>
        <taxon>Aquiflexum</taxon>
    </lineage>
</organism>
<protein>
    <recommendedName>
        <fullName evidence="4">Outer membrane protein beta-barrel domain-containing protein</fullName>
    </recommendedName>
</protein>
<keyword evidence="1" id="KW-0732">Signal</keyword>
<dbReference type="AlphaFoldDB" id="A0A1W2GZP6"/>
<proteinExistence type="predicted"/>
<sequence length="226" mass="25920">MKKLFTFLLIISTASTYTFAQTKTVTKDVKPYFTSGGEWIFSTGTLQNNNNVLRFSPVINLQTLLNFDQSESFGWFTGVNIRNVGFIFDESASVRKKVRNYNLGIPIGVKLGHLDDRFFFAGYELEIAMNYRERTFVDEVRTERFSVWFSDRVNTLQHALFIGYTLPKGTSIKAKYYLNSFFNQGFTASDGNGGTFQPYAGLDANIFYVSLNFSLFKNWELVDLED</sequence>
<feature type="chain" id="PRO_5012687119" description="Outer membrane protein beta-barrel domain-containing protein" evidence="1">
    <location>
        <begin position="21"/>
        <end position="226"/>
    </location>
</feature>
<dbReference type="Proteomes" id="UP000192333">
    <property type="component" value="Chromosome I"/>
</dbReference>